<evidence type="ECO:0000313" key="9">
    <source>
        <dbReference type="Proteomes" id="UP000541154"/>
    </source>
</evidence>
<evidence type="ECO:0000256" key="3">
    <source>
        <dbReference type="ARBA" id="ARBA00022989"/>
    </source>
</evidence>
<feature type="transmembrane region" description="Helical" evidence="6">
    <location>
        <begin position="109"/>
        <end position="127"/>
    </location>
</feature>
<evidence type="ECO:0000256" key="4">
    <source>
        <dbReference type="ARBA" id="ARBA00023136"/>
    </source>
</evidence>
<evidence type="ECO:0000259" key="7">
    <source>
        <dbReference type="PROSITE" id="PS50850"/>
    </source>
</evidence>
<dbReference type="PROSITE" id="PS50850">
    <property type="entry name" value="MFS"/>
    <property type="match status" value="1"/>
</dbReference>
<organism evidence="8 9">
    <name type="scientific">Petromyces alliaceus</name>
    <name type="common">Aspergillus alliaceus</name>
    <dbReference type="NCBI Taxonomy" id="209559"/>
    <lineage>
        <taxon>Eukaryota</taxon>
        <taxon>Fungi</taxon>
        <taxon>Dikarya</taxon>
        <taxon>Ascomycota</taxon>
        <taxon>Pezizomycotina</taxon>
        <taxon>Eurotiomycetes</taxon>
        <taxon>Eurotiomycetidae</taxon>
        <taxon>Eurotiales</taxon>
        <taxon>Aspergillaceae</taxon>
        <taxon>Aspergillus</taxon>
        <taxon>Aspergillus subgen. Circumdati</taxon>
    </lineage>
</organism>
<dbReference type="PANTHER" id="PTHR23502">
    <property type="entry name" value="MAJOR FACILITATOR SUPERFAMILY"/>
    <property type="match status" value="1"/>
</dbReference>
<feature type="transmembrane region" description="Helical" evidence="6">
    <location>
        <begin position="205"/>
        <end position="224"/>
    </location>
</feature>
<dbReference type="GO" id="GO:0005886">
    <property type="term" value="C:plasma membrane"/>
    <property type="evidence" value="ECO:0007669"/>
    <property type="project" value="TreeGrafter"/>
</dbReference>
<dbReference type="EMBL" id="SPNV01000006">
    <property type="protein sequence ID" value="KAF5866674.1"/>
    <property type="molecule type" value="Genomic_DNA"/>
</dbReference>
<gene>
    <name evidence="8" type="ORF">ETB97_010769</name>
</gene>
<name>A0A8H6AGF0_PETAA</name>
<feature type="transmembrane region" description="Helical" evidence="6">
    <location>
        <begin position="423"/>
        <end position="448"/>
    </location>
</feature>
<evidence type="ECO:0000256" key="2">
    <source>
        <dbReference type="ARBA" id="ARBA00022692"/>
    </source>
</evidence>
<dbReference type="GO" id="GO:0022857">
    <property type="term" value="F:transmembrane transporter activity"/>
    <property type="evidence" value="ECO:0007669"/>
    <property type="project" value="InterPro"/>
</dbReference>
<feature type="transmembrane region" description="Helical" evidence="6">
    <location>
        <begin position="400"/>
        <end position="417"/>
    </location>
</feature>
<keyword evidence="9" id="KW-1185">Reference proteome</keyword>
<keyword evidence="3 6" id="KW-1133">Transmembrane helix</keyword>
<feature type="transmembrane region" description="Helical" evidence="6">
    <location>
        <begin position="331"/>
        <end position="350"/>
    </location>
</feature>
<dbReference type="InterPro" id="IPR020846">
    <property type="entry name" value="MFS_dom"/>
</dbReference>
<reference evidence="8 9" key="1">
    <citation type="submission" date="2019-04" db="EMBL/GenBank/DDBJ databases">
        <title>Aspergillus burnettii sp. nov., novel species from soil in southeast Queensland.</title>
        <authorList>
            <person name="Gilchrist C.L.M."/>
            <person name="Pitt J.I."/>
            <person name="Lange L."/>
            <person name="Lacey H.J."/>
            <person name="Vuong D."/>
            <person name="Midgley D.J."/>
            <person name="Greenfield P."/>
            <person name="Bradbury M."/>
            <person name="Lacey E."/>
            <person name="Busk P.K."/>
            <person name="Pilgaard B."/>
            <person name="Chooi Y.H."/>
            <person name="Piggott A.M."/>
        </authorList>
    </citation>
    <scope>NUCLEOTIDE SEQUENCE [LARGE SCALE GENOMIC DNA]</scope>
    <source>
        <strain evidence="8 9">FRR 5400</strain>
    </source>
</reference>
<dbReference type="Gene3D" id="1.20.1250.20">
    <property type="entry name" value="MFS general substrate transporter like domains"/>
    <property type="match status" value="1"/>
</dbReference>
<feature type="domain" description="Major facilitator superfamily (MFS) profile" evidence="7">
    <location>
        <begin position="42"/>
        <end position="448"/>
    </location>
</feature>
<dbReference type="InterPro" id="IPR011701">
    <property type="entry name" value="MFS"/>
</dbReference>
<feature type="region of interest" description="Disordered" evidence="5">
    <location>
        <begin position="1"/>
        <end position="20"/>
    </location>
</feature>
<dbReference type="AlphaFoldDB" id="A0A8H6AGF0"/>
<sequence length="466" mass="50531">MGGPDLESQTPNTIDGVTREEEEKAVKAGKGYDLPIWRKCIILFVVSWMTLAVTFSSTSLLPATPEIAEEFNTTTETLNITNAGVLLAMGFSSLIWGPMNNLIGRRISYNLAILMLCACSAATGSAVDLKMFTAFRVLGGLTGTSFMVSGQTILADIFEPVNSLYHFPVVRGTAVGFFMAGSVSGPAIGPCIGGLIVTFSSWRNIYWLQVGMTGLGLALSIIFVPEIKPETKEGSEDKEKMTVLSALRLFNPLRIFRQWVYPNVFFSDLTCGLLATFQYSLLTSARSIFNPRFHLTTALVSGLFYLAPGAGFLVGSIIGGKLSDRTDRLNSGLITLFAVLPVSTLIYGWTLQEEKGGMVVPILGAFFAGWGLMGSFNTLNTYVAEAIPHKRSEVIAGKYIVQYIFSAASSALVVPIIDAIGVGWTFTICVVFSIIGGLLTIATARWGLDMQQWAEKTFRIREKPGF</sequence>
<comment type="subcellular location">
    <subcellularLocation>
        <location evidence="1">Membrane</location>
        <topology evidence="1">Multi-pass membrane protein</topology>
    </subcellularLocation>
</comment>
<dbReference type="Proteomes" id="UP000541154">
    <property type="component" value="Unassembled WGS sequence"/>
</dbReference>
<dbReference type="PANTHER" id="PTHR23502:SF152">
    <property type="entry name" value="MAJOR FACILITATOR SUPERFAMILY (MFS) PROFILE DOMAIN-CONTAINING PROTEIN-RELATED"/>
    <property type="match status" value="1"/>
</dbReference>
<comment type="caution">
    <text evidence="8">The sequence shown here is derived from an EMBL/GenBank/DDBJ whole genome shotgun (WGS) entry which is preliminary data.</text>
</comment>
<dbReference type="InterPro" id="IPR036259">
    <property type="entry name" value="MFS_trans_sf"/>
</dbReference>
<evidence type="ECO:0000256" key="6">
    <source>
        <dbReference type="SAM" id="Phobius"/>
    </source>
</evidence>
<evidence type="ECO:0000256" key="1">
    <source>
        <dbReference type="ARBA" id="ARBA00004141"/>
    </source>
</evidence>
<feature type="transmembrane region" description="Helical" evidence="6">
    <location>
        <begin position="293"/>
        <end position="319"/>
    </location>
</feature>
<protein>
    <recommendedName>
        <fullName evidence="7">Major facilitator superfamily (MFS) profile domain-containing protein</fullName>
    </recommendedName>
</protein>
<proteinExistence type="predicted"/>
<feature type="transmembrane region" description="Helical" evidence="6">
    <location>
        <begin position="40"/>
        <end position="60"/>
    </location>
</feature>
<dbReference type="Pfam" id="PF07690">
    <property type="entry name" value="MFS_1"/>
    <property type="match status" value="1"/>
</dbReference>
<feature type="transmembrane region" description="Helical" evidence="6">
    <location>
        <begin position="175"/>
        <end position="199"/>
    </location>
</feature>
<keyword evidence="4 6" id="KW-0472">Membrane</keyword>
<feature type="transmembrane region" description="Helical" evidence="6">
    <location>
        <begin position="356"/>
        <end position="379"/>
    </location>
</feature>
<accession>A0A8H6AGF0</accession>
<evidence type="ECO:0000313" key="8">
    <source>
        <dbReference type="EMBL" id="KAF5866674.1"/>
    </source>
</evidence>
<keyword evidence="2 6" id="KW-0812">Transmembrane</keyword>
<evidence type="ECO:0000256" key="5">
    <source>
        <dbReference type="SAM" id="MobiDB-lite"/>
    </source>
</evidence>
<dbReference type="SUPFAM" id="SSF103473">
    <property type="entry name" value="MFS general substrate transporter"/>
    <property type="match status" value="1"/>
</dbReference>
<feature type="transmembrane region" description="Helical" evidence="6">
    <location>
        <begin position="80"/>
        <end position="97"/>
    </location>
</feature>